<organism evidence="3 4">
    <name type="scientific">Lasiosphaeria miniovina</name>
    <dbReference type="NCBI Taxonomy" id="1954250"/>
    <lineage>
        <taxon>Eukaryota</taxon>
        <taxon>Fungi</taxon>
        <taxon>Dikarya</taxon>
        <taxon>Ascomycota</taxon>
        <taxon>Pezizomycotina</taxon>
        <taxon>Sordariomycetes</taxon>
        <taxon>Sordariomycetidae</taxon>
        <taxon>Sordariales</taxon>
        <taxon>Lasiosphaeriaceae</taxon>
        <taxon>Lasiosphaeria</taxon>
    </lineage>
</organism>
<reference evidence="3" key="1">
    <citation type="submission" date="2023-06" db="EMBL/GenBank/DDBJ databases">
        <title>Genome-scale phylogeny and comparative genomics of the fungal order Sordariales.</title>
        <authorList>
            <consortium name="Lawrence Berkeley National Laboratory"/>
            <person name="Hensen N."/>
            <person name="Bonometti L."/>
            <person name="Westerberg I."/>
            <person name="Brannstrom I.O."/>
            <person name="Guillou S."/>
            <person name="Cros-Aarteil S."/>
            <person name="Calhoun S."/>
            <person name="Haridas S."/>
            <person name="Kuo A."/>
            <person name="Mondo S."/>
            <person name="Pangilinan J."/>
            <person name="Riley R."/>
            <person name="LaButti K."/>
            <person name="Andreopoulos B."/>
            <person name="Lipzen A."/>
            <person name="Chen C."/>
            <person name="Yanf M."/>
            <person name="Daum C."/>
            <person name="Ng V."/>
            <person name="Clum A."/>
            <person name="Steindorff A."/>
            <person name="Ohm R."/>
            <person name="Martin F."/>
            <person name="Silar P."/>
            <person name="Natvig D."/>
            <person name="Lalanne C."/>
            <person name="Gautier V."/>
            <person name="Ament-velasquez S.L."/>
            <person name="Kruys A."/>
            <person name="Hutchinson M.I."/>
            <person name="Powell A.J."/>
            <person name="Barry K."/>
            <person name="Miller A.N."/>
            <person name="Grigoriev I.V."/>
            <person name="Debuchy R."/>
            <person name="Gladieux P."/>
            <person name="Thoren M.H."/>
            <person name="Johannesson H."/>
        </authorList>
    </citation>
    <scope>NUCLEOTIDE SEQUENCE</scope>
    <source>
        <strain evidence="3">SMH2392-1A</strain>
    </source>
</reference>
<feature type="region of interest" description="Disordered" evidence="1">
    <location>
        <begin position="1"/>
        <end position="81"/>
    </location>
</feature>
<feature type="compositionally biased region" description="Basic and acidic residues" evidence="1">
    <location>
        <begin position="44"/>
        <end position="61"/>
    </location>
</feature>
<keyword evidence="2" id="KW-0812">Transmembrane</keyword>
<feature type="transmembrane region" description="Helical" evidence="2">
    <location>
        <begin position="125"/>
        <end position="153"/>
    </location>
</feature>
<keyword evidence="4" id="KW-1185">Reference proteome</keyword>
<keyword evidence="2" id="KW-0472">Membrane</keyword>
<name>A0AA40DZG1_9PEZI</name>
<gene>
    <name evidence="3" type="ORF">B0T26DRAFT_211494</name>
</gene>
<evidence type="ECO:0000256" key="2">
    <source>
        <dbReference type="SAM" id="Phobius"/>
    </source>
</evidence>
<dbReference type="Proteomes" id="UP001172101">
    <property type="component" value="Unassembled WGS sequence"/>
</dbReference>
<proteinExistence type="predicted"/>
<comment type="caution">
    <text evidence="3">The sequence shown here is derived from an EMBL/GenBank/DDBJ whole genome shotgun (WGS) entry which is preliminary data.</text>
</comment>
<evidence type="ECO:0000313" key="4">
    <source>
        <dbReference type="Proteomes" id="UP001172101"/>
    </source>
</evidence>
<dbReference type="GeneID" id="85317070"/>
<evidence type="ECO:0000313" key="3">
    <source>
        <dbReference type="EMBL" id="KAK0722284.1"/>
    </source>
</evidence>
<feature type="compositionally biased region" description="Basic and acidic residues" evidence="1">
    <location>
        <begin position="72"/>
        <end position="81"/>
    </location>
</feature>
<protein>
    <submittedName>
        <fullName evidence="3">Uncharacterized protein</fullName>
    </submittedName>
</protein>
<sequence>MYCQKKGRKKRKGNHDFVFVEGRKTDRPLVESPNQNKPSFLVVKEPHTQRESAPRKPDIKPNRNKKRHTRRNEKERKEPKEYQLAVPFRTHTKDNQDTHHTVHQKQNKTIYKENRKDLQYFPERVVFLFLASRVTFLKGFWLLPLTLAALFATHSLPAFVQEREVIMIIINPFRCLLSVRYCHRPRRKSATAEPPLRPLQKAKNLIPVSIPNTD</sequence>
<dbReference type="RefSeq" id="XP_060298208.1">
    <property type="nucleotide sequence ID" value="XM_060433800.1"/>
</dbReference>
<dbReference type="AlphaFoldDB" id="A0AA40DZG1"/>
<evidence type="ECO:0000256" key="1">
    <source>
        <dbReference type="SAM" id="MobiDB-lite"/>
    </source>
</evidence>
<accession>A0AA40DZG1</accession>
<feature type="compositionally biased region" description="Basic residues" evidence="1">
    <location>
        <begin position="62"/>
        <end position="71"/>
    </location>
</feature>
<dbReference type="EMBL" id="JAUIRO010000003">
    <property type="protein sequence ID" value="KAK0722284.1"/>
    <property type="molecule type" value="Genomic_DNA"/>
</dbReference>
<keyword evidence="2" id="KW-1133">Transmembrane helix</keyword>
<feature type="compositionally biased region" description="Basic residues" evidence="1">
    <location>
        <begin position="1"/>
        <end position="13"/>
    </location>
</feature>